<feature type="domain" description="EamA" evidence="2">
    <location>
        <begin position="50"/>
        <end position="179"/>
    </location>
</feature>
<dbReference type="PANTHER" id="PTHR22911">
    <property type="entry name" value="ACYL-MALONYL CONDENSING ENZYME-RELATED"/>
    <property type="match status" value="1"/>
</dbReference>
<dbReference type="PANTHER" id="PTHR22911:SF79">
    <property type="entry name" value="MOBA-LIKE NTP TRANSFERASE DOMAIN-CONTAINING PROTEIN"/>
    <property type="match status" value="1"/>
</dbReference>
<keyword evidence="4" id="KW-1185">Reference proteome</keyword>
<feature type="transmembrane region" description="Helical" evidence="1">
    <location>
        <begin position="108"/>
        <end position="126"/>
    </location>
</feature>
<keyword evidence="1" id="KW-1133">Transmembrane helix</keyword>
<dbReference type="STRING" id="1090322.MettiDRAFT_2192"/>
<dbReference type="Proteomes" id="UP000019483">
    <property type="component" value="Unassembled WGS sequence"/>
</dbReference>
<proteinExistence type="predicted"/>
<feature type="transmembrane region" description="Helical" evidence="1">
    <location>
        <begin position="132"/>
        <end position="152"/>
    </location>
</feature>
<feature type="transmembrane region" description="Helical" evidence="1">
    <location>
        <begin position="306"/>
        <end position="325"/>
    </location>
</feature>
<protein>
    <submittedName>
        <fullName evidence="3">Putative permease, DMT superfamily</fullName>
    </submittedName>
</protein>
<name>W9DSD8_METTI</name>
<reference evidence="3 4" key="1">
    <citation type="submission" date="2013-08" db="EMBL/GenBank/DDBJ databases">
        <authorList>
            <consortium name="DOE Joint Genome Institute"/>
            <person name="Eisen J."/>
            <person name="Huntemann M."/>
            <person name="Han J."/>
            <person name="Chen A."/>
            <person name="Kyrpides N."/>
            <person name="Mavromatis K."/>
            <person name="Markowitz V."/>
            <person name="Palaniappan K."/>
            <person name="Ivanova N."/>
            <person name="Schaumberg A."/>
            <person name="Pati A."/>
            <person name="Liolios K."/>
            <person name="Nordberg H.P."/>
            <person name="Cantor M.N."/>
            <person name="Hua S.X."/>
            <person name="Woyke T."/>
        </authorList>
    </citation>
    <scope>NUCLEOTIDE SEQUENCE [LARGE SCALE GENOMIC DNA]</scope>
    <source>
        <strain evidence="3 4">DSM 2278</strain>
    </source>
</reference>
<evidence type="ECO:0000259" key="2">
    <source>
        <dbReference type="Pfam" id="PF00892"/>
    </source>
</evidence>
<dbReference type="AlphaFoldDB" id="W9DSD8"/>
<feature type="transmembrane region" description="Helical" evidence="1">
    <location>
        <begin position="282"/>
        <end position="300"/>
    </location>
</feature>
<evidence type="ECO:0000313" key="3">
    <source>
        <dbReference type="EMBL" id="ETA68713.1"/>
    </source>
</evidence>
<feature type="transmembrane region" description="Helical" evidence="1">
    <location>
        <begin position="46"/>
        <end position="66"/>
    </location>
</feature>
<dbReference type="InterPro" id="IPR037185">
    <property type="entry name" value="EmrE-like"/>
</dbReference>
<keyword evidence="1" id="KW-0472">Membrane</keyword>
<feature type="transmembrane region" description="Helical" evidence="1">
    <location>
        <begin position="78"/>
        <end position="96"/>
    </location>
</feature>
<sequence>MASCLFYLSLLVLNCFKSIIIYHFRLFYILLCAFSKASMKSIKNGNYSYLELIISCTIFGASGIFIKHIYSMQTTSIIFYRLIFGFILLLAYCIFSKKYNLLYIGKKRRYILLIAVFNVLTLYTYFSSIKYAGISIAVLLLYTAPVYVTLLSPLFLKEKITKRGFFSLIISVYGILLVVLPGSNASVNAQLFTGIVLGILSGISYSGTILTVSYLKDEYSGFTQLFWSTFISLLTLLPFGSKVPVEVLMPNLPVLFLFGLITTAFASVLYLNSAAKIRAQTVSVLALLEPVSGIIFGFVFLHEPVFMNTIQGCFFILLGATILVLEPGKFNMQNKTYGKISVLGRIYPAFSYLTASSRLRKW</sequence>
<feature type="transmembrane region" description="Helical" evidence="1">
    <location>
        <begin position="6"/>
        <end position="34"/>
    </location>
</feature>
<feature type="transmembrane region" description="Helical" evidence="1">
    <location>
        <begin position="222"/>
        <end position="240"/>
    </location>
</feature>
<dbReference type="SUPFAM" id="SSF103481">
    <property type="entry name" value="Multidrug resistance efflux transporter EmrE"/>
    <property type="match status" value="2"/>
</dbReference>
<dbReference type="Pfam" id="PF00892">
    <property type="entry name" value="EamA"/>
    <property type="match status" value="2"/>
</dbReference>
<accession>W9DSD8</accession>
<organism evidence="3 4">
    <name type="scientific">Methanolobus tindarius DSM 2278</name>
    <dbReference type="NCBI Taxonomy" id="1090322"/>
    <lineage>
        <taxon>Archaea</taxon>
        <taxon>Methanobacteriati</taxon>
        <taxon>Methanobacteriota</taxon>
        <taxon>Stenosarchaea group</taxon>
        <taxon>Methanomicrobia</taxon>
        <taxon>Methanosarcinales</taxon>
        <taxon>Methanosarcinaceae</taxon>
        <taxon>Methanolobus</taxon>
    </lineage>
</organism>
<feature type="domain" description="EamA" evidence="2">
    <location>
        <begin position="193"/>
        <end position="324"/>
    </location>
</feature>
<feature type="transmembrane region" description="Helical" evidence="1">
    <location>
        <begin position="252"/>
        <end position="270"/>
    </location>
</feature>
<comment type="caution">
    <text evidence="3">The sequence shown here is derived from an EMBL/GenBank/DDBJ whole genome shotgun (WGS) entry which is preliminary data.</text>
</comment>
<dbReference type="EMBL" id="AZAJ01000001">
    <property type="protein sequence ID" value="ETA68713.1"/>
    <property type="molecule type" value="Genomic_DNA"/>
</dbReference>
<keyword evidence="1" id="KW-0812">Transmembrane</keyword>
<gene>
    <name evidence="3" type="ORF">MettiDRAFT_2192</name>
</gene>
<feature type="transmembrane region" description="Helical" evidence="1">
    <location>
        <begin position="164"/>
        <end position="183"/>
    </location>
</feature>
<feature type="transmembrane region" description="Helical" evidence="1">
    <location>
        <begin position="189"/>
        <end position="215"/>
    </location>
</feature>
<dbReference type="InterPro" id="IPR000620">
    <property type="entry name" value="EamA_dom"/>
</dbReference>
<evidence type="ECO:0000256" key="1">
    <source>
        <dbReference type="SAM" id="Phobius"/>
    </source>
</evidence>
<dbReference type="GO" id="GO:0016020">
    <property type="term" value="C:membrane"/>
    <property type="evidence" value="ECO:0007669"/>
    <property type="project" value="InterPro"/>
</dbReference>
<evidence type="ECO:0000313" key="4">
    <source>
        <dbReference type="Proteomes" id="UP000019483"/>
    </source>
</evidence>